<dbReference type="AlphaFoldDB" id="A0A0A2TVL0"/>
<reference evidence="1 2" key="1">
    <citation type="journal article" date="2015" name="Stand. Genomic Sci.">
        <title>High quality draft genome sequence of the moderately halophilic bacterium Pontibacillus yanchengensis Y32(T) and comparison among Pontibacillus genomes.</title>
        <authorList>
            <person name="Huang J."/>
            <person name="Qiao Z.X."/>
            <person name="Tang J.W."/>
            <person name="Wang G."/>
        </authorList>
    </citation>
    <scope>NUCLEOTIDE SEQUENCE [LARGE SCALE GENOMIC DNA]</scope>
    <source>
        <strain evidence="1 2">Y32</strain>
    </source>
</reference>
<evidence type="ECO:0000313" key="2">
    <source>
        <dbReference type="Proteomes" id="UP000030147"/>
    </source>
</evidence>
<dbReference type="InterPro" id="IPR021598">
    <property type="entry name" value="DUF3221"/>
</dbReference>
<sequence>MDFKLDQYSGKDIEAYYVNVDKFWDFTFDYEVGQKVRIWVDGIVDDSFPMQAELGKIEIIEE</sequence>
<dbReference type="Proteomes" id="UP000030147">
    <property type="component" value="Unassembled WGS sequence"/>
</dbReference>
<evidence type="ECO:0000313" key="1">
    <source>
        <dbReference type="EMBL" id="KGP73305.1"/>
    </source>
</evidence>
<organism evidence="1 2">
    <name type="scientific">Pontibacillus yanchengensis Y32</name>
    <dbReference type="NCBI Taxonomy" id="1385514"/>
    <lineage>
        <taxon>Bacteria</taxon>
        <taxon>Bacillati</taxon>
        <taxon>Bacillota</taxon>
        <taxon>Bacilli</taxon>
        <taxon>Bacillales</taxon>
        <taxon>Bacillaceae</taxon>
        <taxon>Pontibacillus</taxon>
    </lineage>
</organism>
<accession>A0A0A2TVL0</accession>
<protein>
    <submittedName>
        <fullName evidence="1">Uncharacterized protein</fullName>
    </submittedName>
</protein>
<name>A0A0A2TVL0_9BACI</name>
<gene>
    <name evidence="1" type="ORF">N782_06505</name>
</gene>
<keyword evidence="2" id="KW-1185">Reference proteome</keyword>
<comment type="caution">
    <text evidence="1">The sequence shown here is derived from an EMBL/GenBank/DDBJ whole genome shotgun (WGS) entry which is preliminary data.</text>
</comment>
<dbReference type="EMBL" id="AVBF01000015">
    <property type="protein sequence ID" value="KGP73305.1"/>
    <property type="molecule type" value="Genomic_DNA"/>
</dbReference>
<dbReference type="Pfam" id="PF11518">
    <property type="entry name" value="DUF3221"/>
    <property type="match status" value="1"/>
</dbReference>
<proteinExistence type="predicted"/>